<proteinExistence type="predicted"/>
<keyword evidence="2" id="KW-1185">Reference proteome</keyword>
<dbReference type="AlphaFoldDB" id="A0A4Y2MA64"/>
<accession>A0A4Y2MA64</accession>
<dbReference type="Proteomes" id="UP000499080">
    <property type="component" value="Unassembled WGS sequence"/>
</dbReference>
<dbReference type="EMBL" id="BGPR01006882">
    <property type="protein sequence ID" value="GBN22606.1"/>
    <property type="molecule type" value="Genomic_DNA"/>
</dbReference>
<sequence>MGQETLQATLPLLYPPGKRDPTYLSGGSSSLHLSCLPPLSEAINNCYFTRAPLVHRIVVATPLPTSDVTGRFNFSTNPEQASSARTLSNISRELNFIQYTRIIPAHQLVRVDTVAPHNSPHYELLVRRPSILPGCDLSLEMGPNSLTTITIPSGKREPASL</sequence>
<reference evidence="1 2" key="1">
    <citation type="journal article" date="2019" name="Sci. Rep.">
        <title>Orb-weaving spider Araneus ventricosus genome elucidates the spidroin gene catalogue.</title>
        <authorList>
            <person name="Kono N."/>
            <person name="Nakamura H."/>
            <person name="Ohtoshi R."/>
            <person name="Moran D.A.P."/>
            <person name="Shinohara A."/>
            <person name="Yoshida Y."/>
            <person name="Fujiwara M."/>
            <person name="Mori M."/>
            <person name="Tomita M."/>
            <person name="Arakawa K."/>
        </authorList>
    </citation>
    <scope>NUCLEOTIDE SEQUENCE [LARGE SCALE GENOMIC DNA]</scope>
</reference>
<protein>
    <submittedName>
        <fullName evidence="1">Uncharacterized protein</fullName>
    </submittedName>
</protein>
<evidence type="ECO:0000313" key="1">
    <source>
        <dbReference type="EMBL" id="GBN22606.1"/>
    </source>
</evidence>
<comment type="caution">
    <text evidence="1">The sequence shown here is derived from an EMBL/GenBank/DDBJ whole genome shotgun (WGS) entry which is preliminary data.</text>
</comment>
<evidence type="ECO:0000313" key="2">
    <source>
        <dbReference type="Proteomes" id="UP000499080"/>
    </source>
</evidence>
<gene>
    <name evidence="1" type="ORF">AVEN_128260_1</name>
</gene>
<name>A0A4Y2MA64_ARAVE</name>
<organism evidence="1 2">
    <name type="scientific">Araneus ventricosus</name>
    <name type="common">Orbweaver spider</name>
    <name type="synonym">Epeira ventricosa</name>
    <dbReference type="NCBI Taxonomy" id="182803"/>
    <lineage>
        <taxon>Eukaryota</taxon>
        <taxon>Metazoa</taxon>
        <taxon>Ecdysozoa</taxon>
        <taxon>Arthropoda</taxon>
        <taxon>Chelicerata</taxon>
        <taxon>Arachnida</taxon>
        <taxon>Araneae</taxon>
        <taxon>Araneomorphae</taxon>
        <taxon>Entelegynae</taxon>
        <taxon>Araneoidea</taxon>
        <taxon>Araneidae</taxon>
        <taxon>Araneus</taxon>
    </lineage>
</organism>